<reference evidence="2 3" key="1">
    <citation type="journal article" date="2018" name="ISME J.">
        <title>Endosymbiont genomes yield clues of tubeworm success.</title>
        <authorList>
            <person name="Li Y."/>
            <person name="Liles M.R."/>
            <person name="Halanych K.M."/>
        </authorList>
    </citation>
    <scope>NUCLEOTIDE SEQUENCE [LARGE SCALE GENOMIC DNA]</scope>
    <source>
        <strain evidence="2">A1462</strain>
    </source>
</reference>
<dbReference type="Proteomes" id="UP000254771">
    <property type="component" value="Unassembled WGS sequence"/>
</dbReference>
<dbReference type="EMBL" id="QFXE01000015">
    <property type="protein sequence ID" value="RDH84318.1"/>
    <property type="molecule type" value="Genomic_DNA"/>
</dbReference>
<evidence type="ECO:0000256" key="1">
    <source>
        <dbReference type="SAM" id="MobiDB-lite"/>
    </source>
</evidence>
<gene>
    <name evidence="2" type="ORF">DIZ78_12300</name>
</gene>
<accession>A0A370DHB3</accession>
<comment type="caution">
    <text evidence="2">The sequence shown here is derived from an EMBL/GenBank/DDBJ whole genome shotgun (WGS) entry which is preliminary data.</text>
</comment>
<organism evidence="2 3">
    <name type="scientific">endosymbiont of Escarpia spicata</name>
    <dbReference type="NCBI Taxonomy" id="2200908"/>
    <lineage>
        <taxon>Bacteria</taxon>
        <taxon>Pseudomonadati</taxon>
        <taxon>Pseudomonadota</taxon>
        <taxon>Gammaproteobacteria</taxon>
        <taxon>sulfur-oxidizing symbionts</taxon>
    </lineage>
</organism>
<evidence type="ECO:0000313" key="3">
    <source>
        <dbReference type="Proteomes" id="UP000254771"/>
    </source>
</evidence>
<evidence type="ECO:0000313" key="2">
    <source>
        <dbReference type="EMBL" id="RDH84318.1"/>
    </source>
</evidence>
<feature type="region of interest" description="Disordered" evidence="1">
    <location>
        <begin position="170"/>
        <end position="202"/>
    </location>
</feature>
<keyword evidence="3" id="KW-1185">Reference proteome</keyword>
<dbReference type="AlphaFoldDB" id="A0A370DHB3"/>
<name>A0A370DHB3_9GAMM</name>
<protein>
    <submittedName>
        <fullName evidence="2">Uncharacterized protein</fullName>
    </submittedName>
</protein>
<sequence>MEGLDYWHLCEAYSVIQTALLIVGADPAVNQEWVDDWEPDKRPEGYDAVRSALCHAVLSQRLPARTMYEEDLQFDPECEFDEIDWQRTTILLEDIRAWLRDQEFQPEFFFPTETDKPDYLDPLHPRYAPKLAAAINAWLALEDSTHTTGKSPKQALSKWLREHAADYKLSDEEGKPNETGIEECAKVANWQDKGGAPKTPGK</sequence>
<proteinExistence type="predicted"/>